<proteinExistence type="inferred from homology"/>
<evidence type="ECO:0000256" key="3">
    <source>
        <dbReference type="ARBA" id="ARBA00005988"/>
    </source>
</evidence>
<dbReference type="InterPro" id="IPR057246">
    <property type="entry name" value="CARBOXYPEPT_ZN_1"/>
</dbReference>
<feature type="active site" description="Proton donor/acceptor" evidence="13">
    <location>
        <position position="292"/>
    </location>
</feature>
<evidence type="ECO:0000259" key="15">
    <source>
        <dbReference type="PROSITE" id="PS52035"/>
    </source>
</evidence>
<dbReference type="Proteomes" id="UP000327044">
    <property type="component" value="Unassembled WGS sequence"/>
</dbReference>
<evidence type="ECO:0000313" key="17">
    <source>
        <dbReference type="Proteomes" id="UP000327044"/>
    </source>
</evidence>
<evidence type="ECO:0000256" key="13">
    <source>
        <dbReference type="PROSITE-ProRule" id="PRU01379"/>
    </source>
</evidence>
<organism evidence="16 17">
    <name type="scientific">Photinus pyralis</name>
    <name type="common">Common eastern firefly</name>
    <name type="synonym">Lampyris pyralis</name>
    <dbReference type="NCBI Taxonomy" id="7054"/>
    <lineage>
        <taxon>Eukaryota</taxon>
        <taxon>Metazoa</taxon>
        <taxon>Ecdysozoa</taxon>
        <taxon>Arthropoda</taxon>
        <taxon>Hexapoda</taxon>
        <taxon>Insecta</taxon>
        <taxon>Pterygota</taxon>
        <taxon>Neoptera</taxon>
        <taxon>Endopterygota</taxon>
        <taxon>Coleoptera</taxon>
        <taxon>Polyphaga</taxon>
        <taxon>Elateriformia</taxon>
        <taxon>Elateroidea</taxon>
        <taxon>Lampyridae</taxon>
        <taxon>Lampyrinae</taxon>
        <taxon>Photinus</taxon>
    </lineage>
</organism>
<keyword evidence="10" id="KW-0482">Metalloprotease</keyword>
<feature type="chain" id="PRO_5024334239" description="Peptidase M14 domain-containing protein" evidence="14">
    <location>
        <begin position="22"/>
        <end position="336"/>
    </location>
</feature>
<comment type="similarity">
    <text evidence="3 13">Belongs to the peptidase M14 family.</text>
</comment>
<evidence type="ECO:0000256" key="9">
    <source>
        <dbReference type="ARBA" id="ARBA00022833"/>
    </source>
</evidence>
<name>A0A5N4B6Q3_PHOPY</name>
<keyword evidence="4" id="KW-0964">Secreted</keyword>
<keyword evidence="8" id="KW-0378">Hydrolase</keyword>
<keyword evidence="5" id="KW-0121">Carboxypeptidase</keyword>
<dbReference type="SUPFAM" id="SSF53187">
    <property type="entry name" value="Zn-dependent exopeptidases"/>
    <property type="match status" value="1"/>
</dbReference>
<dbReference type="InterPro" id="IPR000834">
    <property type="entry name" value="Peptidase_M14"/>
</dbReference>
<dbReference type="PANTHER" id="PTHR11705:SF140">
    <property type="entry name" value="FI02848P-RELATED"/>
    <property type="match status" value="1"/>
</dbReference>
<evidence type="ECO:0000256" key="10">
    <source>
        <dbReference type="ARBA" id="ARBA00023049"/>
    </source>
</evidence>
<reference evidence="16 17" key="1">
    <citation type="journal article" date="2018" name="Elife">
        <title>Firefly genomes illuminate parallel origins of bioluminescence in beetles.</title>
        <authorList>
            <person name="Fallon T.R."/>
            <person name="Lower S.E."/>
            <person name="Chang C.H."/>
            <person name="Bessho-Uehara M."/>
            <person name="Martin G.J."/>
            <person name="Bewick A.J."/>
            <person name="Behringer M."/>
            <person name="Debat H.J."/>
            <person name="Wong I."/>
            <person name="Day J.C."/>
            <person name="Suvorov A."/>
            <person name="Silva C.J."/>
            <person name="Stanger-Hall K.F."/>
            <person name="Hall D.W."/>
            <person name="Schmitz R.J."/>
            <person name="Nelson D.R."/>
            <person name="Lewis S.M."/>
            <person name="Shigenobu S."/>
            <person name="Bybee S.M."/>
            <person name="Larracuente A.M."/>
            <person name="Oba Y."/>
            <person name="Weng J.K."/>
        </authorList>
    </citation>
    <scope>NUCLEOTIDE SEQUENCE [LARGE SCALE GENOMIC DNA]</scope>
    <source>
        <strain evidence="16">1611_PpyrPB1</strain>
        <tissue evidence="16">Whole body</tissue>
    </source>
</reference>
<evidence type="ECO:0000256" key="8">
    <source>
        <dbReference type="ARBA" id="ARBA00022801"/>
    </source>
</evidence>
<keyword evidence="9" id="KW-0862">Zinc</keyword>
<evidence type="ECO:0000256" key="14">
    <source>
        <dbReference type="SAM" id="SignalP"/>
    </source>
</evidence>
<dbReference type="Gene3D" id="3.40.630.10">
    <property type="entry name" value="Zn peptidases"/>
    <property type="match status" value="1"/>
</dbReference>
<evidence type="ECO:0000256" key="2">
    <source>
        <dbReference type="ARBA" id="ARBA00004613"/>
    </source>
</evidence>
<dbReference type="GO" id="GO:0008270">
    <property type="term" value="F:zinc ion binding"/>
    <property type="evidence" value="ECO:0007669"/>
    <property type="project" value="InterPro"/>
</dbReference>
<dbReference type="GO" id="GO:0005615">
    <property type="term" value="C:extracellular space"/>
    <property type="evidence" value="ECO:0007669"/>
    <property type="project" value="TreeGrafter"/>
</dbReference>
<dbReference type="CDD" id="cd03860">
    <property type="entry name" value="M14_CP_A-B_like"/>
    <property type="match status" value="1"/>
</dbReference>
<dbReference type="AlphaFoldDB" id="A0A5N4B6Q3"/>
<dbReference type="PROSITE" id="PS00132">
    <property type="entry name" value="CARBOXYPEPT_ZN_1"/>
    <property type="match status" value="1"/>
</dbReference>
<dbReference type="GO" id="GO:0004181">
    <property type="term" value="F:metallocarboxypeptidase activity"/>
    <property type="evidence" value="ECO:0007669"/>
    <property type="project" value="InterPro"/>
</dbReference>
<evidence type="ECO:0000256" key="11">
    <source>
        <dbReference type="ARBA" id="ARBA00023157"/>
    </source>
</evidence>
<dbReference type="GO" id="GO:0006508">
    <property type="term" value="P:proteolysis"/>
    <property type="evidence" value="ECO:0007669"/>
    <property type="project" value="UniProtKB-KW"/>
</dbReference>
<evidence type="ECO:0000256" key="7">
    <source>
        <dbReference type="ARBA" id="ARBA00022723"/>
    </source>
</evidence>
<dbReference type="InParanoid" id="A0A5N4B6Q3"/>
<evidence type="ECO:0000256" key="4">
    <source>
        <dbReference type="ARBA" id="ARBA00022525"/>
    </source>
</evidence>
<dbReference type="FunFam" id="3.40.630.10:FF:000040">
    <property type="entry name" value="zinc carboxypeptidase"/>
    <property type="match status" value="1"/>
</dbReference>
<dbReference type="Pfam" id="PF00246">
    <property type="entry name" value="Peptidase_M14"/>
    <property type="match status" value="1"/>
</dbReference>
<accession>A0A5N4B6Q3</accession>
<keyword evidence="6" id="KW-0645">Protease</keyword>
<evidence type="ECO:0000313" key="16">
    <source>
        <dbReference type="EMBL" id="KAB0805246.1"/>
    </source>
</evidence>
<dbReference type="PRINTS" id="PR00765">
    <property type="entry name" value="CRBOXYPTASEA"/>
</dbReference>
<evidence type="ECO:0000256" key="12">
    <source>
        <dbReference type="ARBA" id="ARBA00057299"/>
    </source>
</evidence>
<comment type="cofactor">
    <cofactor evidence="1">
        <name>Zn(2+)</name>
        <dbReference type="ChEBI" id="CHEBI:29105"/>
    </cofactor>
</comment>
<dbReference type="PANTHER" id="PTHR11705">
    <property type="entry name" value="PROTEASE FAMILY M14 CARBOXYPEPTIDASE A,B"/>
    <property type="match status" value="1"/>
</dbReference>
<dbReference type="EMBL" id="VVIM01000001">
    <property type="protein sequence ID" value="KAB0805246.1"/>
    <property type="molecule type" value="Genomic_DNA"/>
</dbReference>
<evidence type="ECO:0000256" key="1">
    <source>
        <dbReference type="ARBA" id="ARBA00001947"/>
    </source>
</evidence>
<feature type="signal peptide" evidence="14">
    <location>
        <begin position="1"/>
        <end position="21"/>
    </location>
</feature>
<keyword evidence="7" id="KW-0479">Metal-binding</keyword>
<gene>
    <name evidence="16" type="ORF">PPYR_02216</name>
</gene>
<evidence type="ECO:0000256" key="5">
    <source>
        <dbReference type="ARBA" id="ARBA00022645"/>
    </source>
</evidence>
<keyword evidence="17" id="KW-1185">Reference proteome</keyword>
<evidence type="ECO:0000256" key="6">
    <source>
        <dbReference type="ARBA" id="ARBA00022670"/>
    </source>
</evidence>
<keyword evidence="11" id="KW-1015">Disulfide bond</keyword>
<sequence length="336" mass="38496">MNFIYSSIIIICSILYNSSSAYLQNERSDVEVRFDQYLRYKDIQAYLNRLDRTNPKVVQLKQFGLSVENRNLTAVKISTGGGNRKPLIFIDAGIHAREWLGPAQAIYIISQLVENSKTTKLLKKVDWLIVPLVNPDGYEYCHAVDRLWRKNRAKGHGCRGVDLNRNFDFQWSNQGGFDHECSNTFAGQYPFSEPESLALSKLLMENANRIKMYISLHSAAQSILYPWGYTTDLPNNGKELHKLAVKFSDAIYKVNLTEYKVGSAANVLYLVSGTSRDWAYGVANIRLSYTIELRGFQSHVLERRFQIPPEHIANAVSELFEGIKELHSYIENKYTF</sequence>
<dbReference type="SMART" id="SM00631">
    <property type="entry name" value="Zn_pept"/>
    <property type="match status" value="1"/>
</dbReference>
<protein>
    <recommendedName>
        <fullName evidence="15">Peptidase M14 domain-containing protein</fullName>
    </recommendedName>
</protein>
<comment type="subcellular location">
    <subcellularLocation>
        <location evidence="2">Secreted</location>
    </subcellularLocation>
</comment>
<feature type="domain" description="Peptidase M14" evidence="15">
    <location>
        <begin position="36"/>
        <end position="330"/>
    </location>
</feature>
<keyword evidence="14" id="KW-0732">Signal</keyword>
<comment type="function">
    <text evidence="12">Involved in the digestion of the blood meal.</text>
</comment>
<dbReference type="PROSITE" id="PS52035">
    <property type="entry name" value="PEPTIDASE_M14"/>
    <property type="match status" value="1"/>
</dbReference>
<comment type="caution">
    <text evidence="16">The sequence shown here is derived from an EMBL/GenBank/DDBJ whole genome shotgun (WGS) entry which is preliminary data.</text>
</comment>